<dbReference type="InterPro" id="IPR035400">
    <property type="entry name" value="Urocanase_N"/>
</dbReference>
<evidence type="ECO:0000256" key="5">
    <source>
        <dbReference type="ARBA" id="ARBA00023027"/>
    </source>
</evidence>
<evidence type="ECO:0000313" key="14">
    <source>
        <dbReference type="EMBL" id="CAR16825.1"/>
    </source>
</evidence>
<dbReference type="Pfam" id="PF17391">
    <property type="entry name" value="Urocanase_N"/>
    <property type="match status" value="1"/>
</dbReference>
<dbReference type="GO" id="GO:0019557">
    <property type="term" value="P:L-histidine catabolic process to glutamate and formate"/>
    <property type="evidence" value="ECO:0007669"/>
    <property type="project" value="UniProtKB-UniPathway"/>
</dbReference>
<evidence type="ECO:0000256" key="1">
    <source>
        <dbReference type="ARBA" id="ARBA00004794"/>
    </source>
</evidence>
<dbReference type="NCBIfam" id="NF003820">
    <property type="entry name" value="PRK05414.1"/>
    <property type="match status" value="1"/>
</dbReference>
<reference evidence="15" key="1">
    <citation type="journal article" date="2009" name="PLoS Genet.">
        <title>Organised genome dynamics in the Escherichia coli species results in highly diverse adaptive paths.</title>
        <authorList>
            <person name="Touchon M."/>
            <person name="Hoede C."/>
            <person name="Tenaillon O."/>
            <person name="Barbe V."/>
            <person name="Baeriswyl S."/>
            <person name="Bidet P."/>
            <person name="Bingen E."/>
            <person name="Bonacorsi S."/>
            <person name="Bouchier C."/>
            <person name="Bouvet O."/>
            <person name="Calteau A."/>
            <person name="Chiapello H."/>
            <person name="Clermont O."/>
            <person name="Cruveiller S."/>
            <person name="Danchin A."/>
            <person name="Diard M."/>
            <person name="Dossat C."/>
            <person name="Karoui M.E."/>
            <person name="Frapy E."/>
            <person name="Garry L."/>
            <person name="Ghigo J.M."/>
            <person name="Gilles A.M."/>
            <person name="Johnson J."/>
            <person name="Le Bouguenec C."/>
            <person name="Lescat M."/>
            <person name="Mangenot S."/>
            <person name="Martinez-Jehanne V."/>
            <person name="Matic I."/>
            <person name="Nassif X."/>
            <person name="Oztas S."/>
            <person name="Petit M.A."/>
            <person name="Pichon C."/>
            <person name="Rouy Z."/>
            <person name="Ruf C.S."/>
            <person name="Schneider D."/>
            <person name="Tourret J."/>
            <person name="Vacherie B."/>
            <person name="Vallenet D."/>
            <person name="Medigue C."/>
            <person name="Rocha E.P.C."/>
            <person name="Denamur E."/>
        </authorList>
    </citation>
    <scope>NUCLEOTIDE SEQUENCE [LARGE SCALE GENOMIC DNA]</scope>
    <source>
        <strain evidence="15">IAI39 / ExPEC</strain>
    </source>
</reference>
<feature type="binding site" evidence="10">
    <location>
        <begin position="213"/>
        <end position="215"/>
    </location>
    <ligand>
        <name>NAD(+)</name>
        <dbReference type="ChEBI" id="CHEBI:57540"/>
    </ligand>
</feature>
<evidence type="ECO:0000259" key="12">
    <source>
        <dbReference type="Pfam" id="PF17391"/>
    </source>
</evidence>
<keyword evidence="5 10" id="KW-0520">NAD</keyword>
<dbReference type="InterPro" id="IPR023637">
    <property type="entry name" value="Urocanase-like"/>
</dbReference>
<name>A0A0H3MIU2_ECO7I</name>
<feature type="binding site" evidence="10">
    <location>
        <begin position="314"/>
        <end position="315"/>
    </location>
    <ligand>
        <name>NAD(+)</name>
        <dbReference type="ChEBI" id="CHEBI:57540"/>
    </ligand>
</feature>
<dbReference type="InterPro" id="IPR035401">
    <property type="entry name" value="Urocanase_C"/>
</dbReference>
<feature type="domain" description="Urocanase N-terminal" evidence="12">
    <location>
        <begin position="48"/>
        <end position="174"/>
    </location>
</feature>
<dbReference type="UniPathway" id="UPA00379">
    <property type="reaction ID" value="UER00550"/>
</dbReference>
<dbReference type="GO" id="GO:0016787">
    <property type="term" value="F:hydrolase activity"/>
    <property type="evidence" value="ECO:0007669"/>
    <property type="project" value="UniProtKB-KW"/>
</dbReference>
<dbReference type="KEGG" id="ect:ECIAI39_0688"/>
<dbReference type="EC" id="4.2.1.49" evidence="3 10"/>
<comment type="pathway">
    <text evidence="1 10">Amino-acid degradation; L-histidine degradation into L-glutamate; N-formimidoyl-L-glutamate from L-histidine: step 2/3.</text>
</comment>
<dbReference type="GO" id="GO:0019556">
    <property type="term" value="P:L-histidine catabolic process to glutamate and formamide"/>
    <property type="evidence" value="ECO:0007669"/>
    <property type="project" value="UniProtKB-UniPathway"/>
</dbReference>
<dbReference type="InterPro" id="IPR036190">
    <property type="entry name" value="Urocanase_sf"/>
</dbReference>
<evidence type="ECO:0000256" key="10">
    <source>
        <dbReference type="HAMAP-Rule" id="MF_00577"/>
    </source>
</evidence>
<comment type="subcellular location">
    <subcellularLocation>
        <location evidence="10">Cytoplasm</location>
    </subcellularLocation>
</comment>
<dbReference type="Gene3D" id="3.40.50.10730">
    <property type="entry name" value="Urocanase like domains"/>
    <property type="match status" value="1"/>
</dbReference>
<feature type="binding site" evidence="10">
    <location>
        <begin position="304"/>
        <end position="308"/>
    </location>
    <ligand>
        <name>NAD(+)</name>
        <dbReference type="ChEBI" id="CHEBI:57540"/>
    </ligand>
</feature>
<dbReference type="PROSITE" id="PS01233">
    <property type="entry name" value="UROCANASE"/>
    <property type="match status" value="1"/>
</dbReference>
<dbReference type="HAMAP" id="MF_00577">
    <property type="entry name" value="HutU"/>
    <property type="match status" value="1"/>
</dbReference>
<organism evidence="14 15">
    <name type="scientific">Escherichia coli O7:K1 (strain IAI39 / ExPEC)</name>
    <dbReference type="NCBI Taxonomy" id="585057"/>
    <lineage>
        <taxon>Bacteria</taxon>
        <taxon>Pseudomonadati</taxon>
        <taxon>Pseudomonadota</taxon>
        <taxon>Gammaproteobacteria</taxon>
        <taxon>Enterobacterales</taxon>
        <taxon>Enterobacteriaceae</taxon>
        <taxon>Escherichia</taxon>
    </lineage>
</organism>
<dbReference type="InterPro" id="IPR035085">
    <property type="entry name" value="Urocanase_Rossmann-like"/>
</dbReference>
<evidence type="ECO:0000256" key="4">
    <source>
        <dbReference type="ARBA" id="ARBA00022808"/>
    </source>
</evidence>
<feature type="active site" evidence="10">
    <location>
        <position position="453"/>
    </location>
</feature>
<evidence type="ECO:0000256" key="3">
    <source>
        <dbReference type="ARBA" id="ARBA00011992"/>
    </source>
</evidence>
<dbReference type="SUPFAM" id="SSF111326">
    <property type="entry name" value="Urocanase"/>
    <property type="match status" value="1"/>
</dbReference>
<dbReference type="EMBL" id="CU928164">
    <property type="protein sequence ID" value="CAR16825.1"/>
    <property type="molecule type" value="Genomic_DNA"/>
</dbReference>
<dbReference type="Pfam" id="PF17392">
    <property type="entry name" value="Urocanase_C"/>
    <property type="match status" value="1"/>
</dbReference>
<proteinExistence type="inferred from homology"/>
<dbReference type="PIRSF" id="PIRSF001423">
    <property type="entry name" value="Urocanate_hydrat"/>
    <property type="match status" value="1"/>
</dbReference>
<dbReference type="InterPro" id="IPR023636">
    <property type="entry name" value="Urocanase_CS"/>
</dbReference>
<accession>A0A0H3MIU2</accession>
<evidence type="ECO:0000256" key="6">
    <source>
        <dbReference type="ARBA" id="ARBA00023239"/>
    </source>
</evidence>
<keyword evidence="4 10" id="KW-0369">Histidine metabolism</keyword>
<keyword evidence="14" id="KW-0378">Hydrolase</keyword>
<evidence type="ECO:0000259" key="11">
    <source>
        <dbReference type="Pfam" id="PF01175"/>
    </source>
</evidence>
<feature type="binding site" evidence="10">
    <location>
        <position position="233"/>
    </location>
    <ligand>
        <name>NAD(+)</name>
        <dbReference type="ChEBI" id="CHEBI:57540"/>
    </ligand>
</feature>
<evidence type="ECO:0000256" key="9">
    <source>
        <dbReference type="ARBA" id="ARBA00056569"/>
    </source>
</evidence>
<dbReference type="InterPro" id="IPR055351">
    <property type="entry name" value="Urocanase"/>
</dbReference>
<dbReference type="AlphaFoldDB" id="A0A0H3MIU2"/>
<dbReference type="Pfam" id="PF01175">
    <property type="entry name" value="Urocanase"/>
    <property type="match status" value="1"/>
</dbReference>
<protein>
    <recommendedName>
        <fullName evidence="3 10">Urocanate hydratase</fullName>
        <shortName evidence="10">Urocanase</shortName>
        <ecNumber evidence="3 10">4.2.1.49</ecNumber>
    </recommendedName>
    <alternativeName>
        <fullName evidence="7 10">Imidazolonepropionate hydrolase</fullName>
    </alternativeName>
</protein>
<comment type="catalytic activity">
    <reaction evidence="8 10">
        <text>4-imidazolone-5-propanoate = trans-urocanate + H2O</text>
        <dbReference type="Rhea" id="RHEA:13101"/>
        <dbReference type="ChEBI" id="CHEBI:15377"/>
        <dbReference type="ChEBI" id="CHEBI:17771"/>
        <dbReference type="ChEBI" id="CHEBI:77893"/>
        <dbReference type="EC" id="4.2.1.49"/>
    </reaction>
</comment>
<dbReference type="PATRIC" id="fig|585057.6.peg.733"/>
<gene>
    <name evidence="10 14" type="primary">hutU</name>
    <name evidence="14" type="ordered locus">ECIAI39_0688</name>
</gene>
<feature type="binding site" evidence="10">
    <location>
        <position position="535"/>
    </location>
    <ligand>
        <name>NAD(+)</name>
        <dbReference type="ChEBI" id="CHEBI:57540"/>
    </ligand>
</feature>
<dbReference type="NCBIfam" id="TIGR01228">
    <property type="entry name" value="hutU"/>
    <property type="match status" value="1"/>
</dbReference>
<evidence type="ECO:0000313" key="15">
    <source>
        <dbReference type="Proteomes" id="UP000000749"/>
    </source>
</evidence>
<comment type="cofactor">
    <cofactor evidence="10">
        <name>NAD(+)</name>
        <dbReference type="ChEBI" id="CHEBI:57540"/>
    </cofactor>
    <text evidence="10">Binds 1 NAD(+) per subunit.</text>
</comment>
<feature type="binding site" evidence="10">
    <location>
        <position position="167"/>
    </location>
    <ligand>
        <name>NAD(+)</name>
        <dbReference type="ChEBI" id="CHEBI:57540"/>
    </ligand>
</feature>
<dbReference type="PANTHER" id="PTHR12216">
    <property type="entry name" value="UROCANATE HYDRATASE"/>
    <property type="match status" value="1"/>
</dbReference>
<evidence type="ECO:0000256" key="2">
    <source>
        <dbReference type="ARBA" id="ARBA00007578"/>
    </source>
</evidence>
<dbReference type="Gene3D" id="3.40.1770.10">
    <property type="entry name" value="Urocanase superfamily"/>
    <property type="match status" value="1"/>
</dbReference>
<dbReference type="PANTHER" id="PTHR12216:SF4">
    <property type="entry name" value="UROCANATE HYDRATASE"/>
    <property type="match status" value="1"/>
</dbReference>
<dbReference type="InterPro" id="IPR038364">
    <property type="entry name" value="Urocanase_central_sf"/>
</dbReference>
<dbReference type="GO" id="GO:0016153">
    <property type="term" value="F:urocanate hydratase activity"/>
    <property type="evidence" value="ECO:0007669"/>
    <property type="project" value="UniProtKB-UniRule"/>
</dbReference>
<feature type="binding site" evidence="10">
    <location>
        <begin position="279"/>
        <end position="280"/>
    </location>
    <ligand>
        <name>NAD(+)</name>
        <dbReference type="ChEBI" id="CHEBI:57540"/>
    </ligand>
</feature>
<dbReference type="FunFam" id="3.40.50.10730:FF:000001">
    <property type="entry name" value="Urocanate hydratase"/>
    <property type="match status" value="1"/>
</dbReference>
<dbReference type="GO" id="GO:0005737">
    <property type="term" value="C:cytoplasm"/>
    <property type="evidence" value="ECO:0007669"/>
    <property type="project" value="UniProtKB-SubCell"/>
</dbReference>
<dbReference type="Proteomes" id="UP000000749">
    <property type="component" value="Chromosome"/>
</dbReference>
<comment type="caution">
    <text evidence="10">Lacks conserved residue(s) required for the propagation of feature annotation.</text>
</comment>
<keyword evidence="6 10" id="KW-0456">Lyase</keyword>
<feature type="binding site" evidence="10">
    <location>
        <begin position="89"/>
        <end position="90"/>
    </location>
    <ligand>
        <name>NAD(+)</name>
        <dbReference type="ChEBI" id="CHEBI:57540"/>
    </ligand>
</feature>
<evidence type="ECO:0000259" key="13">
    <source>
        <dbReference type="Pfam" id="PF17392"/>
    </source>
</evidence>
<feature type="domain" description="Urocanase Rossmann-like" evidence="11">
    <location>
        <begin position="177"/>
        <end position="391"/>
    </location>
</feature>
<evidence type="ECO:0000256" key="7">
    <source>
        <dbReference type="ARBA" id="ARBA00031640"/>
    </source>
</evidence>
<keyword evidence="10" id="KW-0963">Cytoplasm</keyword>
<sequence>MINGNYRNHFYIHSFVFSDRLQRLILSSNRRRFMSKPSDPRIDTSRVIHAPHGTQLHCKNWQIEAAYRMLQNNLDPDVAENPQHLVVYGGIGRAARNWECFDKILESLKNLEADESLLVQSGKPVGVFKTHTDAPRVLIANSNLVPQWANWDHFNELDRKGLFMYGQMTAGSWIYIGSQGIVQGTFETFVEAGRQHYNNSLSGKWILTAGLGGMGGAQPLAATLAGACSLNIECQQSSIDFRLRTRYVDKQAKDLDDALALIKYHTERKDAVSIALLGNAAEIVPELVKRARQGAIKPDLVTDQTSAHDLVYGYLPMGWSVEQWRAAQQDPQQHARLQKEAAQSCVAHVQGMLDFQAMGIPVVDYGNNIRQVAFNEGLQNAFDFPGFVPAYIRPMFCEGKGPFRWVALSGDPEDIYKTDAKIKELFPNNVLTHRWLDMARERIAFQGLPSRICWLGLGERHLAGLAFNEMVRNGELKAPIVIGRDHLDTGSVASPNRETESMLDGSDAVSDWPLLNGLLNTAGGATWVSLHHGGGVGMGYSQHAGMVIVADGSEEAEKRLARVLVNDCASGVMRHADAGYEAAIECAKNYGLKLPMIR</sequence>
<feature type="domain" description="Urocanase C-terminal" evidence="13">
    <location>
        <begin position="394"/>
        <end position="588"/>
    </location>
</feature>
<comment type="function">
    <text evidence="9 10">Catalyzes the conversion of urocanate to 4-imidazolone-5-propionate.</text>
</comment>
<comment type="similarity">
    <text evidence="2 10">Belongs to the urocanase family.</text>
</comment>
<feature type="binding site" evidence="10">
    <location>
        <position position="365"/>
    </location>
    <ligand>
        <name>NAD(+)</name>
        <dbReference type="ChEBI" id="CHEBI:57540"/>
    </ligand>
</feature>
<dbReference type="HOGENOM" id="CLU_018868_0_1_6"/>
<dbReference type="STRING" id="585057.ECIAI39_0688"/>
<evidence type="ECO:0000256" key="8">
    <source>
        <dbReference type="ARBA" id="ARBA00047623"/>
    </source>
</evidence>